<dbReference type="PRINTS" id="PR01035">
    <property type="entry name" value="TCRTETA"/>
</dbReference>
<feature type="transmembrane region" description="Helical" evidence="7">
    <location>
        <begin position="454"/>
        <end position="470"/>
    </location>
</feature>
<evidence type="ECO:0000256" key="6">
    <source>
        <dbReference type="SAM" id="MobiDB-lite"/>
    </source>
</evidence>
<comment type="subcellular location">
    <subcellularLocation>
        <location evidence="1">Membrane</location>
        <topology evidence="1">Multi-pass membrane protein</topology>
    </subcellularLocation>
</comment>
<evidence type="ECO:0000256" key="7">
    <source>
        <dbReference type="SAM" id="Phobius"/>
    </source>
</evidence>
<feature type="transmembrane region" description="Helical" evidence="7">
    <location>
        <begin position="169"/>
        <end position="191"/>
    </location>
</feature>
<organism evidence="9 10">
    <name type="scientific">Modicella reniformis</name>
    <dbReference type="NCBI Taxonomy" id="1440133"/>
    <lineage>
        <taxon>Eukaryota</taxon>
        <taxon>Fungi</taxon>
        <taxon>Fungi incertae sedis</taxon>
        <taxon>Mucoromycota</taxon>
        <taxon>Mortierellomycotina</taxon>
        <taxon>Mortierellomycetes</taxon>
        <taxon>Mortierellales</taxon>
        <taxon>Mortierellaceae</taxon>
        <taxon>Modicella</taxon>
    </lineage>
</organism>
<dbReference type="CDD" id="cd17330">
    <property type="entry name" value="MFS_SLC46_TetA_like"/>
    <property type="match status" value="1"/>
</dbReference>
<evidence type="ECO:0000256" key="3">
    <source>
        <dbReference type="ARBA" id="ARBA00022692"/>
    </source>
</evidence>
<feature type="transmembrane region" description="Helical" evidence="7">
    <location>
        <begin position="482"/>
        <end position="502"/>
    </location>
</feature>
<accession>A0A9P6J506</accession>
<feature type="transmembrane region" description="Helical" evidence="7">
    <location>
        <begin position="408"/>
        <end position="433"/>
    </location>
</feature>
<dbReference type="PROSITE" id="PS50850">
    <property type="entry name" value="MFS"/>
    <property type="match status" value="1"/>
</dbReference>
<dbReference type="Proteomes" id="UP000749646">
    <property type="component" value="Unassembled WGS sequence"/>
</dbReference>
<feature type="transmembrane region" description="Helical" evidence="7">
    <location>
        <begin position="68"/>
        <end position="85"/>
    </location>
</feature>
<dbReference type="InterPro" id="IPR036259">
    <property type="entry name" value="MFS_trans_sf"/>
</dbReference>
<comment type="caution">
    <text evidence="9">The sequence shown here is derived from an EMBL/GenBank/DDBJ whole genome shotgun (WGS) entry which is preliminary data.</text>
</comment>
<dbReference type="SUPFAM" id="SSF103473">
    <property type="entry name" value="MFS general substrate transporter"/>
    <property type="match status" value="1"/>
</dbReference>
<feature type="region of interest" description="Disordered" evidence="6">
    <location>
        <begin position="261"/>
        <end position="292"/>
    </location>
</feature>
<evidence type="ECO:0000256" key="2">
    <source>
        <dbReference type="ARBA" id="ARBA00022448"/>
    </source>
</evidence>
<keyword evidence="10" id="KW-1185">Reference proteome</keyword>
<feature type="transmembrane region" description="Helical" evidence="7">
    <location>
        <begin position="297"/>
        <end position="315"/>
    </location>
</feature>
<evidence type="ECO:0000256" key="4">
    <source>
        <dbReference type="ARBA" id="ARBA00022989"/>
    </source>
</evidence>
<feature type="domain" description="Major facilitator superfamily (MFS) profile" evidence="8">
    <location>
        <begin position="1"/>
        <end position="508"/>
    </location>
</feature>
<evidence type="ECO:0000256" key="1">
    <source>
        <dbReference type="ARBA" id="ARBA00004141"/>
    </source>
</evidence>
<dbReference type="OrthoDB" id="419616at2759"/>
<feature type="compositionally biased region" description="Polar residues" evidence="6">
    <location>
        <begin position="261"/>
        <end position="289"/>
    </location>
</feature>
<evidence type="ECO:0000313" key="10">
    <source>
        <dbReference type="Proteomes" id="UP000749646"/>
    </source>
</evidence>
<feature type="transmembrane region" description="Helical" evidence="7">
    <location>
        <begin position="125"/>
        <end position="149"/>
    </location>
</feature>
<keyword evidence="3 7" id="KW-0812">Transmembrane</keyword>
<feature type="region of interest" description="Disordered" evidence="6">
    <location>
        <begin position="198"/>
        <end position="227"/>
    </location>
</feature>
<feature type="transmembrane region" description="Helical" evidence="7">
    <location>
        <begin position="369"/>
        <end position="388"/>
    </location>
</feature>
<feature type="transmembrane region" description="Helical" evidence="7">
    <location>
        <begin position="34"/>
        <end position="56"/>
    </location>
</feature>
<feature type="transmembrane region" description="Helical" evidence="7">
    <location>
        <begin position="335"/>
        <end position="357"/>
    </location>
</feature>
<dbReference type="InterPro" id="IPR011701">
    <property type="entry name" value="MFS"/>
</dbReference>
<reference evidence="9" key="1">
    <citation type="journal article" date="2020" name="Fungal Divers.">
        <title>Resolving the Mortierellaceae phylogeny through synthesis of multi-gene phylogenetics and phylogenomics.</title>
        <authorList>
            <person name="Vandepol N."/>
            <person name="Liber J."/>
            <person name="Desiro A."/>
            <person name="Na H."/>
            <person name="Kennedy M."/>
            <person name="Barry K."/>
            <person name="Grigoriev I.V."/>
            <person name="Miller A.N."/>
            <person name="O'Donnell K."/>
            <person name="Stajich J.E."/>
            <person name="Bonito G."/>
        </authorList>
    </citation>
    <scope>NUCLEOTIDE SEQUENCE</scope>
    <source>
        <strain evidence="9">MES-2147</strain>
    </source>
</reference>
<sequence>MILFSFVYFMLTYTIHPDPLITSDFGITENEDELGFYCGLIASSFFFAQFCTSIFWGYMSDRYGRRPIILLGLCSTAITSTLFGLSKNLTWAILTRSLCGFMNANVGVAKSMLGELSDHTNQSQVFSIFGFAWGIGVIVGPALGGYLANPAKTFPDIFGNWDFFIRYPYFLPCFVAALVPVVGFVIGYFFLEETKGRKKNVRDGENQEDSNPWPNSAQDDHLEGTDTAYGSGQRLNELYQTSQPPIPEDAERQLLVTPSNIRNRQGQGHPSQYGSMTTQSPGSQNTPDQSNRKLPRLSIMTVVAYAIMALHSISFEEVYNLYALTPLISHGLGWTSIQLSNSLALMGFVQLFTQFVVYPELGRRFSAVWLFRISQLVYACVYIIFPIIRDFAVDEDDMEVGGQTSRVWYLILAALLVKNTSGVFAFTSVMVMITNASPSHLLGTANGIGQMSASFMRAFGPAMGGISWAWSLSNGLIFPFNYYFIFVVLSFISALGFFYSLFIPSDLRVKV</sequence>
<name>A0A9P6J506_9FUNG</name>
<dbReference type="AlphaFoldDB" id="A0A9P6J506"/>
<gene>
    <name evidence="9" type="ORF">BGZ65_000019</name>
</gene>
<protein>
    <recommendedName>
        <fullName evidence="8">Major facilitator superfamily (MFS) profile domain-containing protein</fullName>
    </recommendedName>
</protein>
<dbReference type="InterPro" id="IPR001958">
    <property type="entry name" value="Tet-R_TetA/multi-R_MdtG-like"/>
</dbReference>
<evidence type="ECO:0000259" key="8">
    <source>
        <dbReference type="PROSITE" id="PS50850"/>
    </source>
</evidence>
<dbReference type="Gene3D" id="1.20.1250.20">
    <property type="entry name" value="MFS general substrate transporter like domains"/>
    <property type="match status" value="1"/>
</dbReference>
<dbReference type="GO" id="GO:0016020">
    <property type="term" value="C:membrane"/>
    <property type="evidence" value="ECO:0007669"/>
    <property type="project" value="UniProtKB-SubCell"/>
</dbReference>
<proteinExistence type="predicted"/>
<dbReference type="PANTHER" id="PTHR23504">
    <property type="entry name" value="MAJOR FACILITATOR SUPERFAMILY DOMAIN-CONTAINING PROTEIN 10"/>
    <property type="match status" value="1"/>
</dbReference>
<dbReference type="InterPro" id="IPR020846">
    <property type="entry name" value="MFS_dom"/>
</dbReference>
<keyword evidence="2" id="KW-0813">Transport</keyword>
<keyword evidence="4 7" id="KW-1133">Transmembrane helix</keyword>
<evidence type="ECO:0000313" key="9">
    <source>
        <dbReference type="EMBL" id="KAF9959832.1"/>
    </source>
</evidence>
<dbReference type="EMBL" id="JAAAHW010006489">
    <property type="protein sequence ID" value="KAF9959832.1"/>
    <property type="molecule type" value="Genomic_DNA"/>
</dbReference>
<keyword evidence="5 7" id="KW-0472">Membrane</keyword>
<dbReference type="Pfam" id="PF07690">
    <property type="entry name" value="MFS_1"/>
    <property type="match status" value="1"/>
</dbReference>
<evidence type="ECO:0000256" key="5">
    <source>
        <dbReference type="ARBA" id="ARBA00023136"/>
    </source>
</evidence>
<dbReference type="PANTHER" id="PTHR23504:SF15">
    <property type="entry name" value="MAJOR FACILITATOR SUPERFAMILY (MFS) PROFILE DOMAIN-CONTAINING PROTEIN"/>
    <property type="match status" value="1"/>
</dbReference>
<dbReference type="GO" id="GO:0022857">
    <property type="term" value="F:transmembrane transporter activity"/>
    <property type="evidence" value="ECO:0007669"/>
    <property type="project" value="InterPro"/>
</dbReference>